<gene>
    <name evidence="1" type="ORF">SAMN04488023_10737</name>
</gene>
<evidence type="ECO:0008006" key="3">
    <source>
        <dbReference type="Google" id="ProtNLM"/>
    </source>
</evidence>
<dbReference type="OrthoDB" id="978593at2"/>
<dbReference type="SUPFAM" id="SSF52540">
    <property type="entry name" value="P-loop containing nucleoside triphosphate hydrolases"/>
    <property type="match status" value="1"/>
</dbReference>
<dbReference type="AlphaFoldDB" id="A0A1H9N581"/>
<reference evidence="1 2" key="1">
    <citation type="submission" date="2016-10" db="EMBL/GenBank/DDBJ databases">
        <authorList>
            <person name="de Groot N.N."/>
        </authorList>
    </citation>
    <scope>NUCLEOTIDE SEQUENCE [LARGE SCALE GENOMIC DNA]</scope>
    <source>
        <strain evidence="1 2">DSM 18610</strain>
    </source>
</reference>
<dbReference type="Proteomes" id="UP000199572">
    <property type="component" value="Unassembled WGS sequence"/>
</dbReference>
<evidence type="ECO:0000313" key="2">
    <source>
        <dbReference type="Proteomes" id="UP000199572"/>
    </source>
</evidence>
<proteinExistence type="predicted"/>
<protein>
    <recommendedName>
        <fullName evidence="3">CobQ/CobB/MinD/ParA nucleotide binding domain-containing protein</fullName>
    </recommendedName>
</protein>
<dbReference type="EMBL" id="FOGG01000007">
    <property type="protein sequence ID" value="SER30829.1"/>
    <property type="molecule type" value="Genomic_DNA"/>
</dbReference>
<keyword evidence="2" id="KW-1185">Reference proteome</keyword>
<dbReference type="InterPro" id="IPR027417">
    <property type="entry name" value="P-loop_NTPase"/>
</dbReference>
<sequence>MIIGIGNCKGGSGSSVLSLLLAHYLAQQTQDSISLVSIAAGSLSLLHSRSTLLEHELPFEFLTCSFSHFKLLVDKLAENKSAWIILDFPPVGNDEKIIELILKADFICCPFSYDMDSVHNSLTFGSLCRRIQPEVKLLFVPNRVVANASYPLRDETERTIRQIAAVGPALSMHIGLQRLSSLQLPTGLLEKFSTSLQVIFENYLKHAKPSNF</sequence>
<dbReference type="STRING" id="390241.SAMN04488023_10737"/>
<organism evidence="1 2">
    <name type="scientific">Pedobacter rhizosphaerae</name>
    <dbReference type="NCBI Taxonomy" id="390241"/>
    <lineage>
        <taxon>Bacteria</taxon>
        <taxon>Pseudomonadati</taxon>
        <taxon>Bacteroidota</taxon>
        <taxon>Sphingobacteriia</taxon>
        <taxon>Sphingobacteriales</taxon>
        <taxon>Sphingobacteriaceae</taxon>
        <taxon>Pedobacter</taxon>
    </lineage>
</organism>
<dbReference type="Gene3D" id="3.40.50.300">
    <property type="entry name" value="P-loop containing nucleotide triphosphate hydrolases"/>
    <property type="match status" value="1"/>
</dbReference>
<dbReference type="RefSeq" id="WP_090883021.1">
    <property type="nucleotide sequence ID" value="NZ_FOGG01000007.1"/>
</dbReference>
<accession>A0A1H9N581</accession>
<name>A0A1H9N581_9SPHI</name>
<evidence type="ECO:0000313" key="1">
    <source>
        <dbReference type="EMBL" id="SER30829.1"/>
    </source>
</evidence>